<dbReference type="RefSeq" id="WP_323578027.1">
    <property type="nucleotide sequence ID" value="NZ_JAYGJQ010000002.1"/>
</dbReference>
<accession>A0ABU5VXR1</accession>
<gene>
    <name evidence="1" type="ORF">SHI21_16600</name>
</gene>
<organism evidence="1 2">
    <name type="scientific">Bacteriovorax antarcticus</name>
    <dbReference type="NCBI Taxonomy" id="3088717"/>
    <lineage>
        <taxon>Bacteria</taxon>
        <taxon>Pseudomonadati</taxon>
        <taxon>Bdellovibrionota</taxon>
        <taxon>Bacteriovoracia</taxon>
        <taxon>Bacteriovoracales</taxon>
        <taxon>Bacteriovoracaceae</taxon>
        <taxon>Bacteriovorax</taxon>
    </lineage>
</organism>
<comment type="caution">
    <text evidence="1">The sequence shown here is derived from an EMBL/GenBank/DDBJ whole genome shotgun (WGS) entry which is preliminary data.</text>
</comment>
<sequence>MKNLKLDYQKNEEFKKGVACALAVNVKLNDAKLKVKTILRKKNKAVVVPTSASIRDDQGPE</sequence>
<reference evidence="1 2" key="1">
    <citation type="submission" date="2023-11" db="EMBL/GenBank/DDBJ databases">
        <title>A Novel Polar Bacteriovorax (B. antarcticus) Isolated from the Biocrust in Antarctica.</title>
        <authorList>
            <person name="Mun W."/>
            <person name="Choi S.Y."/>
            <person name="Mitchell R.J."/>
        </authorList>
    </citation>
    <scope>NUCLEOTIDE SEQUENCE [LARGE SCALE GENOMIC DNA]</scope>
    <source>
        <strain evidence="1 2">PP10</strain>
    </source>
</reference>
<proteinExistence type="predicted"/>
<protein>
    <submittedName>
        <fullName evidence="1">Uncharacterized protein</fullName>
    </submittedName>
</protein>
<evidence type="ECO:0000313" key="1">
    <source>
        <dbReference type="EMBL" id="MEA9357853.1"/>
    </source>
</evidence>
<name>A0ABU5VXR1_9BACT</name>
<dbReference type="Proteomes" id="UP001302274">
    <property type="component" value="Unassembled WGS sequence"/>
</dbReference>
<evidence type="ECO:0000313" key="2">
    <source>
        <dbReference type="Proteomes" id="UP001302274"/>
    </source>
</evidence>
<dbReference type="EMBL" id="JAYGJQ010000002">
    <property type="protein sequence ID" value="MEA9357853.1"/>
    <property type="molecule type" value="Genomic_DNA"/>
</dbReference>
<keyword evidence="2" id="KW-1185">Reference proteome</keyword>